<dbReference type="EMBL" id="JANDHW010000001">
    <property type="protein sequence ID" value="MCP9610690.1"/>
    <property type="molecule type" value="Genomic_DNA"/>
</dbReference>
<evidence type="ECO:0000259" key="7">
    <source>
        <dbReference type="Pfam" id="PF13734"/>
    </source>
</evidence>
<dbReference type="InterPro" id="IPR000200">
    <property type="entry name" value="Peptidase_C10"/>
</dbReference>
<gene>
    <name evidence="9" type="ORF">NMU02_01095</name>
</gene>
<comment type="caution">
    <text evidence="9">The sequence shown here is derived from an EMBL/GenBank/DDBJ whole genome shotgun (WGS) entry which is preliminary data.</text>
</comment>
<dbReference type="InterPro" id="IPR026444">
    <property type="entry name" value="Secre_tail"/>
</dbReference>
<dbReference type="NCBIfam" id="TIGR04183">
    <property type="entry name" value="Por_Secre_tail"/>
    <property type="match status" value="1"/>
</dbReference>
<keyword evidence="4" id="KW-0378">Hydrolase</keyword>
<dbReference type="Gene3D" id="3.90.70.50">
    <property type="entry name" value="Peptidase C10, streptopain"/>
    <property type="match status" value="1"/>
</dbReference>
<proteinExistence type="inferred from homology"/>
<evidence type="ECO:0000256" key="5">
    <source>
        <dbReference type="ARBA" id="ARBA00022807"/>
    </source>
</evidence>
<dbReference type="InterPro" id="IPR038765">
    <property type="entry name" value="Papain-like_cys_pep_sf"/>
</dbReference>
<dbReference type="GO" id="GO:0006508">
    <property type="term" value="P:proteolysis"/>
    <property type="evidence" value="ECO:0007669"/>
    <property type="project" value="UniProtKB-KW"/>
</dbReference>
<organism evidence="9 10">
    <name type="scientific">Coprobacter tertius</name>
    <dbReference type="NCBI Taxonomy" id="2944915"/>
    <lineage>
        <taxon>Bacteria</taxon>
        <taxon>Pseudomonadati</taxon>
        <taxon>Bacteroidota</taxon>
        <taxon>Bacteroidia</taxon>
        <taxon>Bacteroidales</taxon>
        <taxon>Barnesiellaceae</taxon>
        <taxon>Coprobacter</taxon>
    </lineage>
</organism>
<dbReference type="InterPro" id="IPR025896">
    <property type="entry name" value="Spi_Prtas-inh"/>
</dbReference>
<sequence>MKKITLAIALLFLVIIMAEAKQISPETALETAKNFFSVNYPKTRSHTTNLKLIYTGKMSENNVTRSDNSIENYYYVFGNENDAPGFVMIAADDRIQPILGYSFDNRFITENMPQNIRFWLDAYNKSIAQIITSGNYKRTERELKSTSVVGPLLGETQWNQLDPYYNDCPTIRDTHCPTGCVATAMAQIMYYHKWPLTGKGSHKYVSETEKFNLSATFEGTRYDWENMTPRYNDKSSDIEKAAVAQLMFHCGVSCDMDYTYQSSGAMDNTAAHALYTYFGYDKGLRVVFADYYTTENWSRLLKSELDAQRPIMYGGSNNRNEGHEFVCDGYDNNGLFHINWGWGGYQDGYFDITILDPDGVGTGGGSGDGGFSINASAIIGIQPDKGSALYDPAASLYIENLYTSATHTGRNVKLPVRFSIFNMGTETFSGQVGLSLQDINSGNNIILDKIDFTGQYELDVFYESSPNFNIAIPSTVANGTYRLQVAAKSTNGNTWQYPKAILGDTQALILEINSSGIDISESDLSSIEKSVADNNGFTLYPNPADDRFYIKGDKPLSKIVISDLSGRIYYVNEIPGDLSGGITISQLPSGIYTVTLYSEGKYKILKLIKR</sequence>
<dbReference type="GO" id="GO:0008233">
    <property type="term" value="F:peptidase activity"/>
    <property type="evidence" value="ECO:0007669"/>
    <property type="project" value="UniProtKB-KW"/>
</dbReference>
<feature type="domain" description="Secretion system C-terminal sorting" evidence="8">
    <location>
        <begin position="539"/>
        <end position="608"/>
    </location>
</feature>
<evidence type="ECO:0000256" key="6">
    <source>
        <dbReference type="SAM" id="SignalP"/>
    </source>
</evidence>
<evidence type="ECO:0000313" key="10">
    <source>
        <dbReference type="Proteomes" id="UP001205603"/>
    </source>
</evidence>
<feature type="chain" id="PRO_5047410990" evidence="6">
    <location>
        <begin position="21"/>
        <end position="610"/>
    </location>
</feature>
<keyword evidence="10" id="KW-1185">Reference proteome</keyword>
<evidence type="ECO:0000256" key="1">
    <source>
        <dbReference type="ARBA" id="ARBA00009693"/>
    </source>
</evidence>
<feature type="signal peptide" evidence="6">
    <location>
        <begin position="1"/>
        <end position="20"/>
    </location>
</feature>
<evidence type="ECO:0000259" key="8">
    <source>
        <dbReference type="Pfam" id="PF18962"/>
    </source>
</evidence>
<dbReference type="PRINTS" id="PR00797">
    <property type="entry name" value="STREPTOPAIN"/>
</dbReference>
<dbReference type="Pfam" id="PF18962">
    <property type="entry name" value="Por_Secre_tail"/>
    <property type="match status" value="1"/>
</dbReference>
<evidence type="ECO:0000313" key="9">
    <source>
        <dbReference type="EMBL" id="MCP9610690.1"/>
    </source>
</evidence>
<comment type="similarity">
    <text evidence="1">Belongs to the peptidase C10 family.</text>
</comment>
<dbReference type="Pfam" id="PF01640">
    <property type="entry name" value="Peptidase_C10"/>
    <property type="match status" value="1"/>
</dbReference>
<evidence type="ECO:0000256" key="2">
    <source>
        <dbReference type="ARBA" id="ARBA00022670"/>
    </source>
</evidence>
<evidence type="ECO:0000256" key="3">
    <source>
        <dbReference type="ARBA" id="ARBA00022729"/>
    </source>
</evidence>
<name>A0ABT1MDI7_9BACT</name>
<keyword evidence="3 6" id="KW-0732">Signal</keyword>
<dbReference type="Proteomes" id="UP001205603">
    <property type="component" value="Unassembled WGS sequence"/>
</dbReference>
<dbReference type="RefSeq" id="WP_255025241.1">
    <property type="nucleotide sequence ID" value="NZ_JANDHW010000001.1"/>
</dbReference>
<feature type="domain" description="Spi protease inhibitor" evidence="7">
    <location>
        <begin position="20"/>
        <end position="127"/>
    </location>
</feature>
<keyword evidence="2 9" id="KW-0645">Protease</keyword>
<evidence type="ECO:0000256" key="4">
    <source>
        <dbReference type="ARBA" id="ARBA00022801"/>
    </source>
</evidence>
<keyword evidence="5" id="KW-0788">Thiol protease</keyword>
<protein>
    <submittedName>
        <fullName evidence="9">Thiol protease/hemagglutinin PrtT</fullName>
    </submittedName>
</protein>
<accession>A0ABT1MDI7</accession>
<dbReference type="SUPFAM" id="SSF54001">
    <property type="entry name" value="Cysteine proteinases"/>
    <property type="match status" value="1"/>
</dbReference>
<reference evidence="9 10" key="1">
    <citation type="submission" date="2022-07" db="EMBL/GenBank/DDBJ databases">
        <title>Fecal culturing of patients with breast cancer.</title>
        <authorList>
            <person name="Teng N.M.Y."/>
            <person name="Kiu R."/>
            <person name="Evans R."/>
            <person name="Baker D.J."/>
            <person name="Zenner C."/>
            <person name="Robinson S.D."/>
            <person name="Hall L.J."/>
        </authorList>
    </citation>
    <scope>NUCLEOTIDE SEQUENCE [LARGE SCALE GENOMIC DNA]</scope>
    <source>
        <strain evidence="9 10">LH1063</strain>
    </source>
</reference>
<dbReference type="InterPro" id="IPR044934">
    <property type="entry name" value="Streptopain_sf"/>
</dbReference>
<dbReference type="Pfam" id="PF13734">
    <property type="entry name" value="Inhibitor_I69"/>
    <property type="match status" value="1"/>
</dbReference>